<dbReference type="GO" id="GO:0006261">
    <property type="term" value="P:DNA-templated DNA replication"/>
    <property type="evidence" value="ECO:0007669"/>
    <property type="project" value="TreeGrafter"/>
</dbReference>
<evidence type="ECO:0000256" key="4">
    <source>
        <dbReference type="ARBA" id="ARBA00022705"/>
    </source>
</evidence>
<dbReference type="PANTHER" id="PTHR34388">
    <property type="entry name" value="DNA POLYMERASE III SUBUNIT DELTA"/>
    <property type="match status" value="1"/>
</dbReference>
<dbReference type="EMBL" id="QWLV01000003">
    <property type="protein sequence ID" value="RHW17678.1"/>
    <property type="molecule type" value="Genomic_DNA"/>
</dbReference>
<dbReference type="PANTHER" id="PTHR34388:SF1">
    <property type="entry name" value="DNA POLYMERASE III SUBUNIT DELTA"/>
    <property type="match status" value="1"/>
</dbReference>
<dbReference type="Gene3D" id="1.20.272.10">
    <property type="match status" value="1"/>
</dbReference>
<organism evidence="8 9">
    <name type="scientific">Sphingomonas gilva</name>
    <dbReference type="NCBI Taxonomy" id="2305907"/>
    <lineage>
        <taxon>Bacteria</taxon>
        <taxon>Pseudomonadati</taxon>
        <taxon>Pseudomonadota</taxon>
        <taxon>Alphaproteobacteria</taxon>
        <taxon>Sphingomonadales</taxon>
        <taxon>Sphingomonadaceae</taxon>
        <taxon>Sphingomonas</taxon>
    </lineage>
</organism>
<reference evidence="8 9" key="1">
    <citation type="submission" date="2018-08" db="EMBL/GenBank/DDBJ databases">
        <title>The multiple taxonomic identification of Sphingomonas gilva.</title>
        <authorList>
            <person name="Zhu D."/>
            <person name="Zheng S."/>
        </authorList>
    </citation>
    <scope>NUCLEOTIDE SEQUENCE [LARGE SCALE GENOMIC DNA]</scope>
    <source>
        <strain evidence="8 9">ZDH117</strain>
    </source>
</reference>
<dbReference type="SUPFAM" id="SSF48019">
    <property type="entry name" value="post-AAA+ oligomerization domain-like"/>
    <property type="match status" value="1"/>
</dbReference>
<dbReference type="OrthoDB" id="9804983at2"/>
<keyword evidence="3" id="KW-0548">Nucleotidyltransferase</keyword>
<dbReference type="InterPro" id="IPR008921">
    <property type="entry name" value="DNA_pol3_clamp-load_cplx_C"/>
</dbReference>
<dbReference type="Proteomes" id="UP000266693">
    <property type="component" value="Unassembled WGS sequence"/>
</dbReference>
<comment type="caution">
    <text evidence="8">The sequence shown here is derived from an EMBL/GenBank/DDBJ whole genome shotgun (WGS) entry which is preliminary data.</text>
</comment>
<dbReference type="GO" id="GO:0003887">
    <property type="term" value="F:DNA-directed DNA polymerase activity"/>
    <property type="evidence" value="ECO:0007669"/>
    <property type="project" value="UniProtKB-KW"/>
</dbReference>
<dbReference type="InterPro" id="IPR005790">
    <property type="entry name" value="DNA_polIII_delta"/>
</dbReference>
<dbReference type="AlphaFoldDB" id="A0A396RMS3"/>
<evidence type="ECO:0000256" key="6">
    <source>
        <dbReference type="ARBA" id="ARBA00034754"/>
    </source>
</evidence>
<comment type="similarity">
    <text evidence="6">Belongs to the DNA polymerase HolA subunit family.</text>
</comment>
<gene>
    <name evidence="8" type="ORF">D1610_09570</name>
</gene>
<sequence length="338" mass="35924">MILKEGQIERALDRPDPQVRLYLFYGPDEAGSAAQFERLARAMGPEAERIDIDAATLKSNPGRLAEEAASMGLFGEIRFVRVTASGDECAASIAELLEVPAAGNPVAILTGALRATAQSVKLVAASPLAIGHASYAPEGGKADALAAAIGRELGLRVDPEVAQRLIAGMGPDRLLLRRELEKLALYLDAAPDRPQTLDMAALDAVGADAGEADMNRLFAAVLDGRTDAVAGELQRLEEEGASMVMVLRQFGVHLVRLAGFRSQVDGGDSIERVTDTKAIFWKEKPAIQRQLRGWTSDRIATAIARTAAAQRAIMRADPIEAGAAAELLTIARAAGKRR</sequence>
<keyword evidence="5" id="KW-0239">DNA-directed DNA polymerase</keyword>
<evidence type="ECO:0000313" key="8">
    <source>
        <dbReference type="EMBL" id="RHW17678.1"/>
    </source>
</evidence>
<evidence type="ECO:0000256" key="7">
    <source>
        <dbReference type="ARBA" id="ARBA00049244"/>
    </source>
</evidence>
<name>A0A396RMS3_9SPHN</name>
<evidence type="ECO:0000256" key="3">
    <source>
        <dbReference type="ARBA" id="ARBA00022695"/>
    </source>
</evidence>
<keyword evidence="4" id="KW-0235">DNA replication</keyword>
<dbReference type="GO" id="GO:0003677">
    <property type="term" value="F:DNA binding"/>
    <property type="evidence" value="ECO:0007669"/>
    <property type="project" value="InterPro"/>
</dbReference>
<evidence type="ECO:0000313" key="9">
    <source>
        <dbReference type="Proteomes" id="UP000266693"/>
    </source>
</evidence>
<evidence type="ECO:0000256" key="2">
    <source>
        <dbReference type="ARBA" id="ARBA00022679"/>
    </source>
</evidence>
<evidence type="ECO:0000256" key="5">
    <source>
        <dbReference type="ARBA" id="ARBA00022932"/>
    </source>
</evidence>
<keyword evidence="9" id="KW-1185">Reference proteome</keyword>
<proteinExistence type="inferred from homology"/>
<dbReference type="NCBIfam" id="TIGR01128">
    <property type="entry name" value="holA"/>
    <property type="match status" value="1"/>
</dbReference>
<keyword evidence="2" id="KW-0808">Transferase</keyword>
<evidence type="ECO:0000256" key="1">
    <source>
        <dbReference type="ARBA" id="ARBA00012417"/>
    </source>
</evidence>
<dbReference type="EC" id="2.7.7.7" evidence="1"/>
<accession>A0A396RMS3</accession>
<comment type="catalytic activity">
    <reaction evidence="7">
        <text>DNA(n) + a 2'-deoxyribonucleoside 5'-triphosphate = DNA(n+1) + diphosphate</text>
        <dbReference type="Rhea" id="RHEA:22508"/>
        <dbReference type="Rhea" id="RHEA-COMP:17339"/>
        <dbReference type="Rhea" id="RHEA-COMP:17340"/>
        <dbReference type="ChEBI" id="CHEBI:33019"/>
        <dbReference type="ChEBI" id="CHEBI:61560"/>
        <dbReference type="ChEBI" id="CHEBI:173112"/>
        <dbReference type="EC" id="2.7.7.7"/>
    </reaction>
</comment>
<dbReference type="RefSeq" id="WP_118863944.1">
    <property type="nucleotide sequence ID" value="NZ_QWLV01000003.1"/>
</dbReference>
<dbReference type="GO" id="GO:0009360">
    <property type="term" value="C:DNA polymerase III complex"/>
    <property type="evidence" value="ECO:0007669"/>
    <property type="project" value="TreeGrafter"/>
</dbReference>
<protein>
    <recommendedName>
        <fullName evidence="1">DNA-directed DNA polymerase</fullName>
        <ecNumber evidence="1">2.7.7.7</ecNumber>
    </recommendedName>
</protein>